<comment type="caution">
    <text evidence="3">The sequence shown here is derived from an EMBL/GenBank/DDBJ whole genome shotgun (WGS) entry which is preliminary data.</text>
</comment>
<dbReference type="AlphaFoldDB" id="A0A8J8PDB1"/>
<dbReference type="Proteomes" id="UP000752814">
    <property type="component" value="Unassembled WGS sequence"/>
</dbReference>
<dbReference type="SUPFAM" id="SSF46785">
    <property type="entry name" value="Winged helix' DNA-binding domain"/>
    <property type="match status" value="1"/>
</dbReference>
<dbReference type="Pfam" id="PF01022">
    <property type="entry name" value="HTH_5"/>
    <property type="match status" value="1"/>
</dbReference>
<name>A0A8J8PDB1_9ARCH</name>
<dbReference type="InterPro" id="IPR011991">
    <property type="entry name" value="ArsR-like_HTH"/>
</dbReference>
<dbReference type="Gene3D" id="1.10.10.10">
    <property type="entry name" value="Winged helix-like DNA-binding domain superfamily/Winged helix DNA-binding domain"/>
    <property type="match status" value="1"/>
</dbReference>
<keyword evidence="1" id="KW-0175">Coiled coil</keyword>
<gene>
    <name evidence="3" type="ORF">A3207_03040</name>
</gene>
<feature type="coiled-coil region" evidence="1">
    <location>
        <begin position="12"/>
        <end position="39"/>
    </location>
</feature>
<feature type="domain" description="HTH arsR-type" evidence="2">
    <location>
        <begin position="171"/>
        <end position="244"/>
    </location>
</feature>
<dbReference type="InterPro" id="IPR036390">
    <property type="entry name" value="WH_DNA-bd_sf"/>
</dbReference>
<organism evidence="3 4">
    <name type="scientific">Candidatus Methanomassiliicoccus intestinalis</name>
    <dbReference type="NCBI Taxonomy" id="1406512"/>
    <lineage>
        <taxon>Archaea</taxon>
        <taxon>Methanobacteriati</taxon>
        <taxon>Thermoplasmatota</taxon>
        <taxon>Thermoplasmata</taxon>
        <taxon>Methanomassiliicoccales</taxon>
        <taxon>Methanomassiliicoccaceae</taxon>
        <taxon>Methanomassiliicoccus</taxon>
    </lineage>
</organism>
<reference evidence="3" key="1">
    <citation type="submission" date="2016-03" db="EMBL/GenBank/DDBJ databases">
        <authorList>
            <person name="Borrel G."/>
            <person name="Mccann A."/>
            <person name="O'Toole P.W."/>
        </authorList>
    </citation>
    <scope>NUCLEOTIDE SEQUENCE</scope>
    <source>
        <strain evidence="3">183</strain>
    </source>
</reference>
<proteinExistence type="predicted"/>
<dbReference type="InterPro" id="IPR036388">
    <property type="entry name" value="WH-like_DNA-bd_sf"/>
</dbReference>
<evidence type="ECO:0000313" key="4">
    <source>
        <dbReference type="Proteomes" id="UP000752814"/>
    </source>
</evidence>
<protein>
    <recommendedName>
        <fullName evidence="2">HTH arsR-type domain-containing protein</fullName>
    </recommendedName>
</protein>
<evidence type="ECO:0000313" key="3">
    <source>
        <dbReference type="EMBL" id="TQS82929.1"/>
    </source>
</evidence>
<dbReference type="EMBL" id="LVVT01000014">
    <property type="protein sequence ID" value="TQS82929.1"/>
    <property type="molecule type" value="Genomic_DNA"/>
</dbReference>
<dbReference type="InterPro" id="IPR001845">
    <property type="entry name" value="HTH_ArsR_DNA-bd_dom"/>
</dbReference>
<sequence>MYTILYNFIHMTDEILNEIRELRDEMTALSDKLASLRYSDFKNLCTEYMRPVIADEGRRVFENDRRDAESSSVCELRSSCTTTLKTIVDRSAKEFENGNFEEASRILSDAKDLVCCNSESCQDKECSRKTVEMLHKIDSVQNTYFRIMNMMGTSAGLPVQTAISTEEEVETYLAPLSNAKRIGIMRSLTGGPKNLSGLCREFDMPTGHITFHLNALRDSGYVIKDTKTKLYSLTTKGSVALNELNFLVQKLKGVIG</sequence>
<evidence type="ECO:0000256" key="1">
    <source>
        <dbReference type="SAM" id="Coils"/>
    </source>
</evidence>
<dbReference type="SMART" id="SM00418">
    <property type="entry name" value="HTH_ARSR"/>
    <property type="match status" value="1"/>
</dbReference>
<evidence type="ECO:0000259" key="2">
    <source>
        <dbReference type="SMART" id="SM00418"/>
    </source>
</evidence>
<dbReference type="CDD" id="cd00090">
    <property type="entry name" value="HTH_ARSR"/>
    <property type="match status" value="1"/>
</dbReference>
<dbReference type="GO" id="GO:0003700">
    <property type="term" value="F:DNA-binding transcription factor activity"/>
    <property type="evidence" value="ECO:0007669"/>
    <property type="project" value="InterPro"/>
</dbReference>
<accession>A0A8J8PDB1</accession>